<accession>A0AAN7A6T0</accession>
<dbReference type="EMBL" id="MU866280">
    <property type="protein sequence ID" value="KAK4174472.1"/>
    <property type="molecule type" value="Genomic_DNA"/>
</dbReference>
<evidence type="ECO:0000313" key="4">
    <source>
        <dbReference type="EMBL" id="KAK4174472.1"/>
    </source>
</evidence>
<dbReference type="Pfam" id="PF03707">
    <property type="entry name" value="MHYT"/>
    <property type="match status" value="2"/>
</dbReference>
<feature type="domain" description="MHYT" evidence="3">
    <location>
        <begin position="52"/>
        <end position="254"/>
    </location>
</feature>
<feature type="transmembrane region" description="Helical" evidence="2">
    <location>
        <begin position="55"/>
        <end position="76"/>
    </location>
</feature>
<proteinExistence type="predicted"/>
<comment type="caution">
    <text evidence="4">The sequence shown here is derived from an EMBL/GenBank/DDBJ whole genome shotgun (WGS) entry which is preliminary data.</text>
</comment>
<reference evidence="4" key="2">
    <citation type="submission" date="2023-05" db="EMBL/GenBank/DDBJ databases">
        <authorList>
            <consortium name="Lawrence Berkeley National Laboratory"/>
            <person name="Steindorff A."/>
            <person name="Hensen N."/>
            <person name="Bonometti L."/>
            <person name="Westerberg I."/>
            <person name="Brannstrom I.O."/>
            <person name="Guillou S."/>
            <person name="Cros-Aarteil S."/>
            <person name="Calhoun S."/>
            <person name="Haridas S."/>
            <person name="Kuo A."/>
            <person name="Mondo S."/>
            <person name="Pangilinan J."/>
            <person name="Riley R."/>
            <person name="Labutti K."/>
            <person name="Andreopoulos B."/>
            <person name="Lipzen A."/>
            <person name="Chen C."/>
            <person name="Yanf M."/>
            <person name="Daum C."/>
            <person name="Ng V."/>
            <person name="Clum A."/>
            <person name="Ohm R."/>
            <person name="Martin F."/>
            <person name="Silar P."/>
            <person name="Natvig D."/>
            <person name="Lalanne C."/>
            <person name="Gautier V."/>
            <person name="Ament-Velasquez S.L."/>
            <person name="Kruys A."/>
            <person name="Hutchinson M.I."/>
            <person name="Powell A.J."/>
            <person name="Barry K."/>
            <person name="Miller A.N."/>
            <person name="Grigoriev I.V."/>
            <person name="Debuchy R."/>
            <person name="Gladieux P."/>
            <person name="Thoren M.H."/>
            <person name="Johannesson H."/>
        </authorList>
    </citation>
    <scope>NUCLEOTIDE SEQUENCE</scope>
    <source>
        <strain evidence="4">CBS 892.96</strain>
    </source>
</reference>
<feature type="region of interest" description="Disordered" evidence="1">
    <location>
        <begin position="804"/>
        <end position="860"/>
    </location>
</feature>
<keyword evidence="2" id="KW-0812">Transmembrane</keyword>
<dbReference type="AlphaFoldDB" id="A0AAN7A6T0"/>
<feature type="transmembrane region" description="Helical" evidence="2">
    <location>
        <begin position="88"/>
        <end position="108"/>
    </location>
</feature>
<feature type="region of interest" description="Disordered" evidence="1">
    <location>
        <begin position="758"/>
        <end position="788"/>
    </location>
</feature>
<evidence type="ECO:0000259" key="3">
    <source>
        <dbReference type="PROSITE" id="PS50924"/>
    </source>
</evidence>
<feature type="transmembrane region" description="Helical" evidence="2">
    <location>
        <begin position="128"/>
        <end position="148"/>
    </location>
</feature>
<feature type="transmembrane region" description="Helical" evidence="2">
    <location>
        <begin position="270"/>
        <end position="293"/>
    </location>
</feature>
<keyword evidence="2" id="KW-1133">Transmembrane helix</keyword>
<evidence type="ECO:0000256" key="1">
    <source>
        <dbReference type="SAM" id="MobiDB-lite"/>
    </source>
</evidence>
<sequence>MQSLVQPSVRVNLNANVDIFSRHAAGMSPATDSAAYDTGLAQYIGQPVPYQFDPALLTLSYAVSLVGAASTLELINRRTSRKGYSNNLLLLAASVTMGGVSIWCMHYIGNRATSLLTGQPELQVVYSVRVTVASFFVPILVLLAAFFVVTSTRSASGVNWWRVVVSGMLSGGAICGMHYLGNASISNYHCSYRPANVIGSAIIAVAASTVALALFFVFRASWTNSWWKRTGCAIVLAGAVSGMHWCGAVGTTYRLLHLNSKGEMDAKNVTVIVIACLSVSACAVMAGTAIYSARVRQSYASRAQRITLAAAVFDGQGRILVSPDGALPSEEITSKFLQKTQNDVFSTAHPLFHWVFQASRNWSSVTVLLAKMRNHLAELPHRGRNVRSGISLVDEDGHVIDNYDMIFRELFCLAAAGLADKMNENLTDAGILWDEILSTGGQLDALSVRSNSTGKTQGSVPIMPQDADMAEKGITTHRRNHGSLMCLVRTVDNPRVIDRLEASGYCFADPHQVAHIIGAKMQIRTTHLEQKLASMKDYAHGTLLDPGVHVGLFAVRTKVDSHHGFDILVRKQARNLLPSVEMPLDRLEPVHLEFLRQLDGLSIQTILQRLRRVEDIPPRSAAFAALLNDAVRDLRAAINDSVLSDAKLISRVAQVPCRSPADSMATRLATCSLITFSIMIPIHIRVKAPDYTFVPLYFFKTQQLVHANSPHAAAFARNVHRELSPVLNSVSTALNAKQAPSKTILSMLPSKLVSRFKRRSRPSLETRQARASKLVSSSRECMAPVTPSNNPSVVSLGLYRGASSIINGQDPDQDQLSDSTVTPDRTQHRQRPTYDQQRATGPKLSVVQPNHGAGKQHKHGKSFGGMGIMISQEVTIDVDATAAAAGPKSPAVGLAVKEVERVQDANTIAHNNSGEADEMRTTASPKTPGRKNGAFIQEIELENVTSVLNLNGGTGFSTARVEVKRDGDAAETQTFVDELFSGCLALAKY</sequence>
<dbReference type="InterPro" id="IPR005330">
    <property type="entry name" value="MHYT_dom"/>
</dbReference>
<keyword evidence="2" id="KW-0472">Membrane</keyword>
<reference evidence="4" key="1">
    <citation type="journal article" date="2023" name="Mol. Phylogenet. Evol.">
        <title>Genome-scale phylogeny and comparative genomics of the fungal order Sordariales.</title>
        <authorList>
            <person name="Hensen N."/>
            <person name="Bonometti L."/>
            <person name="Westerberg I."/>
            <person name="Brannstrom I.O."/>
            <person name="Guillou S."/>
            <person name="Cros-Aarteil S."/>
            <person name="Calhoun S."/>
            <person name="Haridas S."/>
            <person name="Kuo A."/>
            <person name="Mondo S."/>
            <person name="Pangilinan J."/>
            <person name="Riley R."/>
            <person name="LaButti K."/>
            <person name="Andreopoulos B."/>
            <person name="Lipzen A."/>
            <person name="Chen C."/>
            <person name="Yan M."/>
            <person name="Daum C."/>
            <person name="Ng V."/>
            <person name="Clum A."/>
            <person name="Steindorff A."/>
            <person name="Ohm R.A."/>
            <person name="Martin F."/>
            <person name="Silar P."/>
            <person name="Natvig D.O."/>
            <person name="Lalanne C."/>
            <person name="Gautier V."/>
            <person name="Ament-Velasquez S.L."/>
            <person name="Kruys A."/>
            <person name="Hutchinson M.I."/>
            <person name="Powell A.J."/>
            <person name="Barry K."/>
            <person name="Miller A.N."/>
            <person name="Grigoriev I.V."/>
            <person name="Debuchy R."/>
            <person name="Gladieux P."/>
            <person name="Hiltunen Thoren M."/>
            <person name="Johannesson H."/>
        </authorList>
    </citation>
    <scope>NUCLEOTIDE SEQUENCE</scope>
    <source>
        <strain evidence="4">CBS 892.96</strain>
    </source>
</reference>
<name>A0AAN7A6T0_9PEZI</name>
<feature type="transmembrane region" description="Helical" evidence="2">
    <location>
        <begin position="200"/>
        <end position="218"/>
    </location>
</feature>
<feature type="compositionally biased region" description="Polar residues" evidence="1">
    <location>
        <begin position="814"/>
        <end position="824"/>
    </location>
</feature>
<dbReference type="PANTHER" id="PTHR35152">
    <property type="entry name" value="DOMAIN SIGNALLING PROTEIN, PUTATIVE (AFU_ORTHOLOGUE AFUA_5G11310)-RELATED"/>
    <property type="match status" value="1"/>
</dbReference>
<evidence type="ECO:0000313" key="5">
    <source>
        <dbReference type="Proteomes" id="UP001302321"/>
    </source>
</evidence>
<feature type="transmembrane region" description="Helical" evidence="2">
    <location>
        <begin position="160"/>
        <end position="180"/>
    </location>
</feature>
<dbReference type="PANTHER" id="PTHR35152:SF1">
    <property type="entry name" value="DOMAIN SIGNALLING PROTEIN, PUTATIVE (AFU_ORTHOLOGUE AFUA_5G11310)-RELATED"/>
    <property type="match status" value="1"/>
</dbReference>
<feature type="region of interest" description="Disordered" evidence="1">
    <location>
        <begin position="911"/>
        <end position="930"/>
    </location>
</feature>
<dbReference type="Proteomes" id="UP001302321">
    <property type="component" value="Unassembled WGS sequence"/>
</dbReference>
<keyword evidence="5" id="KW-1185">Reference proteome</keyword>
<evidence type="ECO:0000256" key="2">
    <source>
        <dbReference type="SAM" id="Phobius"/>
    </source>
</evidence>
<dbReference type="PROSITE" id="PS50924">
    <property type="entry name" value="MHYT"/>
    <property type="match status" value="1"/>
</dbReference>
<protein>
    <recommendedName>
        <fullName evidence="3">MHYT domain-containing protein</fullName>
    </recommendedName>
</protein>
<organism evidence="4 5">
    <name type="scientific">Triangularia setosa</name>
    <dbReference type="NCBI Taxonomy" id="2587417"/>
    <lineage>
        <taxon>Eukaryota</taxon>
        <taxon>Fungi</taxon>
        <taxon>Dikarya</taxon>
        <taxon>Ascomycota</taxon>
        <taxon>Pezizomycotina</taxon>
        <taxon>Sordariomycetes</taxon>
        <taxon>Sordariomycetidae</taxon>
        <taxon>Sordariales</taxon>
        <taxon>Podosporaceae</taxon>
        <taxon>Triangularia</taxon>
    </lineage>
</organism>
<gene>
    <name evidence="4" type="ORF">QBC36DRAFT_333600</name>
</gene>